<organism evidence="2 3">
    <name type="scientific">Cuscuta campestris</name>
    <dbReference type="NCBI Taxonomy" id="132261"/>
    <lineage>
        <taxon>Eukaryota</taxon>
        <taxon>Viridiplantae</taxon>
        <taxon>Streptophyta</taxon>
        <taxon>Embryophyta</taxon>
        <taxon>Tracheophyta</taxon>
        <taxon>Spermatophyta</taxon>
        <taxon>Magnoliopsida</taxon>
        <taxon>eudicotyledons</taxon>
        <taxon>Gunneridae</taxon>
        <taxon>Pentapetalae</taxon>
        <taxon>asterids</taxon>
        <taxon>lamiids</taxon>
        <taxon>Solanales</taxon>
        <taxon>Convolvulaceae</taxon>
        <taxon>Cuscuteae</taxon>
        <taxon>Cuscuta</taxon>
        <taxon>Cuscuta subgen. Grammica</taxon>
        <taxon>Cuscuta sect. Cleistogrammica</taxon>
    </lineage>
</organism>
<keyword evidence="3" id="KW-1185">Reference proteome</keyword>
<dbReference type="EMBL" id="OOIL02000450">
    <property type="protein sequence ID" value="VFQ65031.1"/>
    <property type="molecule type" value="Genomic_DNA"/>
</dbReference>
<reference evidence="2 3" key="1">
    <citation type="submission" date="2018-04" db="EMBL/GenBank/DDBJ databases">
        <authorList>
            <person name="Vogel A."/>
        </authorList>
    </citation>
    <scope>NUCLEOTIDE SEQUENCE [LARGE SCALE GENOMIC DNA]</scope>
</reference>
<protein>
    <submittedName>
        <fullName evidence="2">Uncharacterized protein</fullName>
    </submittedName>
</protein>
<feature type="region of interest" description="Disordered" evidence="1">
    <location>
        <begin position="48"/>
        <end position="71"/>
    </location>
</feature>
<gene>
    <name evidence="2" type="ORF">CCAM_LOCUS6807</name>
</gene>
<evidence type="ECO:0000313" key="2">
    <source>
        <dbReference type="EMBL" id="VFQ65031.1"/>
    </source>
</evidence>
<dbReference type="Proteomes" id="UP000595140">
    <property type="component" value="Unassembled WGS sequence"/>
</dbReference>
<accession>A0A484KGH8</accession>
<evidence type="ECO:0000256" key="1">
    <source>
        <dbReference type="SAM" id="MobiDB-lite"/>
    </source>
</evidence>
<sequence>MKTSAKTRGDYFKTVLPKYRSGFLEGLLQSLSTSTPGDFLLNLCSRSKGTPPLESIDGPTPRTADYTSPQM</sequence>
<dbReference type="AlphaFoldDB" id="A0A484KGH8"/>
<proteinExistence type="predicted"/>
<evidence type="ECO:0000313" key="3">
    <source>
        <dbReference type="Proteomes" id="UP000595140"/>
    </source>
</evidence>
<name>A0A484KGH8_9ASTE</name>